<dbReference type="Proteomes" id="UP001196408">
    <property type="component" value="Unassembled WGS sequence"/>
</dbReference>
<evidence type="ECO:0000259" key="1">
    <source>
        <dbReference type="SMART" id="SM00642"/>
    </source>
</evidence>
<keyword evidence="5" id="KW-1185">Reference proteome</keyword>
<dbReference type="CDD" id="cd11341">
    <property type="entry name" value="AmyAc_Pullulanase_LD-like"/>
    <property type="match status" value="1"/>
</dbReference>
<evidence type="ECO:0000313" key="3">
    <source>
        <dbReference type="EMBL" id="MBV3392338.1"/>
    </source>
</evidence>
<evidence type="ECO:0000313" key="5">
    <source>
        <dbReference type="Proteomes" id="UP001197492"/>
    </source>
</evidence>
<accession>A0AAW4MQ90</accession>
<evidence type="ECO:0000313" key="2">
    <source>
        <dbReference type="EMBL" id="MBV3382280.1"/>
    </source>
</evidence>
<dbReference type="Pfam" id="PF02922">
    <property type="entry name" value="CBM_48"/>
    <property type="match status" value="1"/>
</dbReference>
<dbReference type="GO" id="GO:0051060">
    <property type="term" value="F:pullulanase activity"/>
    <property type="evidence" value="ECO:0007669"/>
    <property type="project" value="UniProtKB-EC"/>
</dbReference>
<feature type="domain" description="Glycosyl hydrolase family 13 catalytic" evidence="1">
    <location>
        <begin position="248"/>
        <end position="588"/>
    </location>
</feature>
<name>A0AAW4MQ90_9FIRM</name>
<proteinExistence type="predicted"/>
<dbReference type="RefSeq" id="WP_217747250.1">
    <property type="nucleotide sequence ID" value="NZ_JAHOEB010000015.1"/>
</dbReference>
<dbReference type="InterPro" id="IPR011840">
    <property type="entry name" value="PulA_typeI"/>
</dbReference>
<reference evidence="2 5" key="1">
    <citation type="submission" date="2021-06" db="EMBL/GenBank/DDBJ databases">
        <title>Collection of gut derived symbiotic bacterial strains cultured from healthy donors.</title>
        <authorList>
            <person name="Lin H."/>
            <person name="Littmann E."/>
            <person name="Pamer E.G."/>
        </authorList>
    </citation>
    <scope>NUCLEOTIDE SEQUENCE</scope>
    <source>
        <strain evidence="3 5">MSK.21.70</strain>
        <strain evidence="2">MSK.21.82</strain>
    </source>
</reference>
<dbReference type="EC" id="3.2.1.41" evidence="2"/>
<dbReference type="GeneID" id="301323972"/>
<dbReference type="GO" id="GO:0005975">
    <property type="term" value="P:carbohydrate metabolic process"/>
    <property type="evidence" value="ECO:0007669"/>
    <property type="project" value="InterPro"/>
</dbReference>
<comment type="caution">
    <text evidence="2">The sequence shown here is derived from an EMBL/GenBank/DDBJ whole genome shotgun (WGS) entry which is preliminary data.</text>
</comment>
<gene>
    <name evidence="2" type="primary">pulA</name>
    <name evidence="2" type="ORF">KSV97_03350</name>
    <name evidence="3" type="ORF">KSW06_03530</name>
</gene>
<dbReference type="Pfam" id="PF00128">
    <property type="entry name" value="Alpha-amylase"/>
    <property type="match status" value="2"/>
</dbReference>
<protein>
    <submittedName>
        <fullName evidence="2">Type I pullulanase</fullName>
        <ecNumber evidence="2">3.2.1.41</ecNumber>
    </submittedName>
</protein>
<dbReference type="Proteomes" id="UP001197492">
    <property type="component" value="Unassembled WGS sequence"/>
</dbReference>
<evidence type="ECO:0000313" key="4">
    <source>
        <dbReference type="Proteomes" id="UP001196408"/>
    </source>
</evidence>
<keyword evidence="2" id="KW-0378">Hydrolase</keyword>
<sequence>MQRESIRMYAYAIDFDLIKVDLSLNYYNGISSQYYLKNLDTSEVKILKGEATEKENGFQSYLLHTDFSVGTRYKVFDNYGLACFLDFSQLSMSKEFDDHFYYDGDDLGSHYTKEKTTFKVWSPLSTEVVLKIWKDEDLHYYPLEREDKGVYSTTIKKDLDGYEYVYIIGMNEQSIETADPYAYSCTANMHSSVVIDLDKVRRVDYPLTELKHTTDAVIYEVGVRDFSVDEYGQITHKGKFLGFCEEGTVTKNGFSSGMDYLDMLGVTHVQLLPINDYATVDEDHPDLLYNWGYDPAQYNVPEGSYITDPNDGYKRILECQRMVRCIHKHNMRVILDVVYNHMHDVNNNALEKTVPYYFFRRDENGELSNGSWCGNDLNSTAKMCRKYILDMCKRWQVLYGVDGFRMDLMGIVDNDTVNMIYEQGHALDSSFMLYGEGWNMGTALPDSEKTTIENNHKTPHVGFFNDHFRDTVKGPNQMEVKGYTSGDTYKTNEAIIAMCDYNKFLSIEQSINYTECHDNATVFDKFIISNGHEDEYCRQKRCLLTLAMTIFAQGVPFIHAGQEFLGTKNGNQNSYNAGDAVNKLDWERHDEYMNVVQAVKFFIDLRKHNKCFRYYDYEDMHQHVFINNIYYRMVEYHLTQDEGDYKEFKIYFNPSYDVITIGIEDDFKILYSMSNERIENGQLNVFGVSMVVCAR</sequence>
<organism evidence="2 4">
    <name type="scientific">Catenibacterium mitsuokai</name>
    <dbReference type="NCBI Taxonomy" id="100886"/>
    <lineage>
        <taxon>Bacteria</taxon>
        <taxon>Bacillati</taxon>
        <taxon>Bacillota</taxon>
        <taxon>Erysipelotrichia</taxon>
        <taxon>Erysipelotrichales</taxon>
        <taxon>Coprobacillaceae</taxon>
        <taxon>Catenibacterium</taxon>
    </lineage>
</organism>
<dbReference type="EMBL" id="JAHOEF010000014">
    <property type="protein sequence ID" value="MBV3382280.1"/>
    <property type="molecule type" value="Genomic_DNA"/>
</dbReference>
<dbReference type="AlphaFoldDB" id="A0AAW4MQ90"/>
<dbReference type="PANTHER" id="PTHR43002">
    <property type="entry name" value="GLYCOGEN DEBRANCHING ENZYME"/>
    <property type="match status" value="1"/>
</dbReference>
<keyword evidence="2" id="KW-0326">Glycosidase</keyword>
<dbReference type="SMART" id="SM00642">
    <property type="entry name" value="Aamy"/>
    <property type="match status" value="1"/>
</dbReference>
<dbReference type="InterPro" id="IPR006047">
    <property type="entry name" value="GH13_cat_dom"/>
</dbReference>
<dbReference type="CDD" id="cd02860">
    <property type="entry name" value="E_set_Pullulanase"/>
    <property type="match status" value="1"/>
</dbReference>
<dbReference type="EMBL" id="JAHOEL010000015">
    <property type="protein sequence ID" value="MBV3392338.1"/>
    <property type="molecule type" value="Genomic_DNA"/>
</dbReference>
<dbReference type="InterPro" id="IPR004193">
    <property type="entry name" value="Glyco_hydro_13_N"/>
</dbReference>
<dbReference type="NCBIfam" id="TIGR02104">
    <property type="entry name" value="pulA_typeI"/>
    <property type="match status" value="1"/>
</dbReference>